<organism evidence="1 2">
    <name type="scientific">Aspergillus glaucus CBS 516.65</name>
    <dbReference type="NCBI Taxonomy" id="1160497"/>
    <lineage>
        <taxon>Eukaryota</taxon>
        <taxon>Fungi</taxon>
        <taxon>Dikarya</taxon>
        <taxon>Ascomycota</taxon>
        <taxon>Pezizomycotina</taxon>
        <taxon>Eurotiomycetes</taxon>
        <taxon>Eurotiomycetidae</taxon>
        <taxon>Eurotiales</taxon>
        <taxon>Aspergillaceae</taxon>
        <taxon>Aspergillus</taxon>
        <taxon>Aspergillus subgen. Aspergillus</taxon>
    </lineage>
</organism>
<dbReference type="AlphaFoldDB" id="A0A1L9VXW2"/>
<dbReference type="VEuPathDB" id="FungiDB:ASPGLDRAFT_42322"/>
<evidence type="ECO:0000313" key="1">
    <source>
        <dbReference type="EMBL" id="OJJ88742.1"/>
    </source>
</evidence>
<accession>A0A1L9VXW2</accession>
<keyword evidence="2" id="KW-1185">Reference proteome</keyword>
<proteinExistence type="predicted"/>
<protein>
    <submittedName>
        <fullName evidence="1">Uncharacterized protein</fullName>
    </submittedName>
</protein>
<evidence type="ECO:0000313" key="2">
    <source>
        <dbReference type="Proteomes" id="UP000184300"/>
    </source>
</evidence>
<dbReference type="Proteomes" id="UP000184300">
    <property type="component" value="Unassembled WGS sequence"/>
</dbReference>
<gene>
    <name evidence="1" type="ORF">ASPGLDRAFT_42322</name>
</gene>
<dbReference type="RefSeq" id="XP_022405418.1">
    <property type="nucleotide sequence ID" value="XM_022545586.1"/>
</dbReference>
<reference evidence="2" key="1">
    <citation type="journal article" date="2017" name="Genome Biol.">
        <title>Comparative genomics reveals high biological diversity and specific adaptations in the industrially and medically important fungal genus Aspergillus.</title>
        <authorList>
            <person name="de Vries R.P."/>
            <person name="Riley R."/>
            <person name="Wiebenga A."/>
            <person name="Aguilar-Osorio G."/>
            <person name="Amillis S."/>
            <person name="Uchima C.A."/>
            <person name="Anderluh G."/>
            <person name="Asadollahi M."/>
            <person name="Askin M."/>
            <person name="Barry K."/>
            <person name="Battaglia E."/>
            <person name="Bayram O."/>
            <person name="Benocci T."/>
            <person name="Braus-Stromeyer S.A."/>
            <person name="Caldana C."/>
            <person name="Canovas D."/>
            <person name="Cerqueira G.C."/>
            <person name="Chen F."/>
            <person name="Chen W."/>
            <person name="Choi C."/>
            <person name="Clum A."/>
            <person name="Dos Santos R.A."/>
            <person name="Damasio A.R."/>
            <person name="Diallinas G."/>
            <person name="Emri T."/>
            <person name="Fekete E."/>
            <person name="Flipphi M."/>
            <person name="Freyberg S."/>
            <person name="Gallo A."/>
            <person name="Gournas C."/>
            <person name="Habgood R."/>
            <person name="Hainaut M."/>
            <person name="Harispe M.L."/>
            <person name="Henrissat B."/>
            <person name="Hilden K.S."/>
            <person name="Hope R."/>
            <person name="Hossain A."/>
            <person name="Karabika E."/>
            <person name="Karaffa L."/>
            <person name="Karanyi Z."/>
            <person name="Krasevec N."/>
            <person name="Kuo A."/>
            <person name="Kusch H."/>
            <person name="LaButti K."/>
            <person name="Lagendijk E.L."/>
            <person name="Lapidus A."/>
            <person name="Levasseur A."/>
            <person name="Lindquist E."/>
            <person name="Lipzen A."/>
            <person name="Logrieco A.F."/>
            <person name="MacCabe A."/>
            <person name="Maekelae M.R."/>
            <person name="Malavazi I."/>
            <person name="Melin P."/>
            <person name="Meyer V."/>
            <person name="Mielnichuk N."/>
            <person name="Miskei M."/>
            <person name="Molnar A.P."/>
            <person name="Mule G."/>
            <person name="Ngan C.Y."/>
            <person name="Orejas M."/>
            <person name="Orosz E."/>
            <person name="Ouedraogo J.P."/>
            <person name="Overkamp K.M."/>
            <person name="Park H.-S."/>
            <person name="Perrone G."/>
            <person name="Piumi F."/>
            <person name="Punt P.J."/>
            <person name="Ram A.F."/>
            <person name="Ramon A."/>
            <person name="Rauscher S."/>
            <person name="Record E."/>
            <person name="Riano-Pachon D.M."/>
            <person name="Robert V."/>
            <person name="Roehrig J."/>
            <person name="Ruller R."/>
            <person name="Salamov A."/>
            <person name="Salih N.S."/>
            <person name="Samson R.A."/>
            <person name="Sandor E."/>
            <person name="Sanguinetti M."/>
            <person name="Schuetze T."/>
            <person name="Sepcic K."/>
            <person name="Shelest E."/>
            <person name="Sherlock G."/>
            <person name="Sophianopoulou V."/>
            <person name="Squina F.M."/>
            <person name="Sun H."/>
            <person name="Susca A."/>
            <person name="Todd R.B."/>
            <person name="Tsang A."/>
            <person name="Unkles S.E."/>
            <person name="van de Wiele N."/>
            <person name="van Rossen-Uffink D."/>
            <person name="Oliveira J.V."/>
            <person name="Vesth T.C."/>
            <person name="Visser J."/>
            <person name="Yu J.-H."/>
            <person name="Zhou M."/>
            <person name="Andersen M.R."/>
            <person name="Archer D.B."/>
            <person name="Baker S.E."/>
            <person name="Benoit I."/>
            <person name="Brakhage A.A."/>
            <person name="Braus G.H."/>
            <person name="Fischer R."/>
            <person name="Frisvad J.C."/>
            <person name="Goldman G.H."/>
            <person name="Houbraken J."/>
            <person name="Oakley B."/>
            <person name="Pocsi I."/>
            <person name="Scazzocchio C."/>
            <person name="Seiboth B."/>
            <person name="vanKuyk P.A."/>
            <person name="Wortman J."/>
            <person name="Dyer P.S."/>
            <person name="Grigoriev I.V."/>
        </authorList>
    </citation>
    <scope>NUCLEOTIDE SEQUENCE [LARGE SCALE GENOMIC DNA]</scope>
    <source>
        <strain evidence="2">CBS 516.65</strain>
    </source>
</reference>
<dbReference type="GeneID" id="34461847"/>
<name>A0A1L9VXW2_ASPGL</name>
<sequence>MHENALDPYADSKDMLDHLKTIYSDPNCVTCHGAWTLVSYIACPITLTRLA</sequence>
<dbReference type="EMBL" id="KV878889">
    <property type="protein sequence ID" value="OJJ88742.1"/>
    <property type="molecule type" value="Genomic_DNA"/>
</dbReference>